<evidence type="ECO:0000313" key="2">
    <source>
        <dbReference type="EMBL" id="MBJ6372003.1"/>
    </source>
</evidence>
<comment type="caution">
    <text evidence="2">The sequence shown here is derived from an EMBL/GenBank/DDBJ whole genome shotgun (WGS) entry which is preliminary data.</text>
</comment>
<protein>
    <submittedName>
        <fullName evidence="2">Glycosyltransferase family 61 protein</fullName>
    </submittedName>
</protein>
<feature type="domain" description="Glycosyltransferase 61 catalytic" evidence="1">
    <location>
        <begin position="91"/>
        <end position="258"/>
    </location>
</feature>
<reference evidence="2" key="1">
    <citation type="submission" date="2020-12" db="EMBL/GenBank/DDBJ databases">
        <title>Sedimentitalea sp. nov., isolated from sand in Incheon.</title>
        <authorList>
            <person name="Kim W."/>
        </authorList>
    </citation>
    <scope>NUCLEOTIDE SEQUENCE</scope>
    <source>
        <strain evidence="2">CAU 1593</strain>
    </source>
</reference>
<dbReference type="PIRSF" id="PIRSF030158">
    <property type="entry name" value="UCP030158"/>
    <property type="match status" value="1"/>
</dbReference>
<dbReference type="Proteomes" id="UP000619079">
    <property type="component" value="Unassembled WGS sequence"/>
</dbReference>
<keyword evidence="3" id="KW-1185">Reference proteome</keyword>
<sequence length="386" mass="42009">MATPLGPDTQPLPNGGWSEEIRVLPEAIVVPPVAGGFIQPAGILDEAGRYRPEGALWRKYRALTTEPDPPAAPPERLVGRWLWGGVLWAHFGHFLVESSARLWALDHLDTPVDGILFMPKRPRVGTAIRGFQRDFIGLMAPGLPIRVVATPTRIETLVVPGQGFGLGLITAGTEKFRTAIHDNFARGVAADGSEKLYISRSALGASKGGLLGEEKLEELLTAEGYTVFHPEKHDIATQVARYKAARRVVAADGSALHLFAMVGRPHQSVAMILRRRSSANNLLATHVARFTGVEPLVISALRTEWVRKGSGKSNRLSFGELDHARIGVALADGGFVARGADWPVLSDAERQVAFAQKKLDQRGNFIESPTHVRRRLRAARRAKRAG</sequence>
<dbReference type="InterPro" id="IPR049625">
    <property type="entry name" value="Glyco_transf_61_cat"/>
</dbReference>
<dbReference type="EMBL" id="JAELVR010000006">
    <property type="protein sequence ID" value="MBJ6372003.1"/>
    <property type="molecule type" value="Genomic_DNA"/>
</dbReference>
<dbReference type="Pfam" id="PF04577">
    <property type="entry name" value="Glyco_transf_61"/>
    <property type="match status" value="1"/>
</dbReference>
<accession>A0A8J7IKU1</accession>
<evidence type="ECO:0000313" key="3">
    <source>
        <dbReference type="Proteomes" id="UP000619079"/>
    </source>
</evidence>
<organism evidence="2 3">
    <name type="scientific">Sedimentitalea arenosa</name>
    <dbReference type="NCBI Taxonomy" id="2798803"/>
    <lineage>
        <taxon>Bacteria</taxon>
        <taxon>Pseudomonadati</taxon>
        <taxon>Pseudomonadota</taxon>
        <taxon>Alphaproteobacteria</taxon>
        <taxon>Rhodobacterales</taxon>
        <taxon>Paracoccaceae</taxon>
        <taxon>Sedimentitalea</taxon>
    </lineage>
</organism>
<proteinExistence type="predicted"/>
<evidence type="ECO:0000259" key="1">
    <source>
        <dbReference type="Pfam" id="PF04577"/>
    </source>
</evidence>
<dbReference type="AlphaFoldDB" id="A0A8J7IKU1"/>
<dbReference type="GO" id="GO:0016757">
    <property type="term" value="F:glycosyltransferase activity"/>
    <property type="evidence" value="ECO:0007669"/>
    <property type="project" value="InterPro"/>
</dbReference>
<dbReference type="RefSeq" id="WP_199024872.1">
    <property type="nucleotide sequence ID" value="NZ_JAELVR010000006.1"/>
</dbReference>
<dbReference type="InterPro" id="IPR024698">
    <property type="entry name" value="Caps_psacc_synth_Cps23fI-typ"/>
</dbReference>
<name>A0A8J7IKU1_9RHOB</name>
<gene>
    <name evidence="2" type="ORF">JF290_10735</name>
</gene>